<dbReference type="EMBL" id="MSLT01000024">
    <property type="protein sequence ID" value="OUD11743.1"/>
    <property type="molecule type" value="Genomic_DNA"/>
</dbReference>
<gene>
    <name evidence="1" type="ORF">TPSD3_16985</name>
</gene>
<name>A0A251X3C6_9GAMM</name>
<dbReference type="Proteomes" id="UP000194798">
    <property type="component" value="Unassembled WGS sequence"/>
</dbReference>
<dbReference type="InterPro" id="IPR021732">
    <property type="entry name" value="DUF3301"/>
</dbReference>
<protein>
    <recommendedName>
        <fullName evidence="3">DUF3301 domain-containing protein</fullName>
    </recommendedName>
</protein>
<dbReference type="AlphaFoldDB" id="A0A251X3C6"/>
<comment type="caution">
    <text evidence="1">The sequence shown here is derived from an EMBL/GenBank/DDBJ whole genome shotgun (WGS) entry which is preliminary data.</text>
</comment>
<organism evidence="1 2">
    <name type="scientific">Thioflexithrix psekupsensis</name>
    <dbReference type="NCBI Taxonomy" id="1570016"/>
    <lineage>
        <taxon>Bacteria</taxon>
        <taxon>Pseudomonadati</taxon>
        <taxon>Pseudomonadota</taxon>
        <taxon>Gammaproteobacteria</taxon>
        <taxon>Thiotrichales</taxon>
        <taxon>Thioflexithrix</taxon>
    </lineage>
</organism>
<reference evidence="1 2" key="1">
    <citation type="submission" date="2016-12" db="EMBL/GenBank/DDBJ databases">
        <title>Thioflexothrix psekupsii D3 genome sequencing and assembly.</title>
        <authorList>
            <person name="Fomenkov A."/>
            <person name="Vincze T."/>
            <person name="Grabovich M."/>
            <person name="Anton B.P."/>
            <person name="Dubinina G."/>
            <person name="Orlova M."/>
            <person name="Belousova E."/>
            <person name="Roberts R.J."/>
        </authorList>
    </citation>
    <scope>NUCLEOTIDE SEQUENCE [LARGE SCALE GENOMIC DNA]</scope>
    <source>
        <strain evidence="1">D3</strain>
    </source>
</reference>
<evidence type="ECO:0000313" key="2">
    <source>
        <dbReference type="Proteomes" id="UP000194798"/>
    </source>
</evidence>
<sequence>MTWVMLAILLGFAWFWFDSLRAREQVIYLARHLCQQYDLQLLDQTVSLQRLSLKREGFGQIKWLRHYQFEFSSDGANRLKGTVILYGREPQLFELEGYLNRTIMNQ</sequence>
<dbReference type="RefSeq" id="WP_176329925.1">
    <property type="nucleotide sequence ID" value="NZ_MSLT01000024.1"/>
</dbReference>
<evidence type="ECO:0008006" key="3">
    <source>
        <dbReference type="Google" id="ProtNLM"/>
    </source>
</evidence>
<keyword evidence="2" id="KW-1185">Reference proteome</keyword>
<evidence type="ECO:0000313" key="1">
    <source>
        <dbReference type="EMBL" id="OUD11743.1"/>
    </source>
</evidence>
<proteinExistence type="predicted"/>
<dbReference type="Pfam" id="PF11743">
    <property type="entry name" value="DUF3301"/>
    <property type="match status" value="1"/>
</dbReference>
<accession>A0A251X3C6</accession>